<dbReference type="InterPro" id="IPR005758">
    <property type="entry name" value="UDP-N-AcMur_Ala_ligase_MurC"/>
</dbReference>
<keyword evidence="10 14" id="KW-0573">Peptidoglycan synthesis</keyword>
<keyword evidence="8 14" id="KW-0067">ATP-binding</keyword>
<evidence type="ECO:0000256" key="5">
    <source>
        <dbReference type="ARBA" id="ARBA00022598"/>
    </source>
</evidence>
<evidence type="ECO:0000256" key="3">
    <source>
        <dbReference type="ARBA" id="ARBA00012211"/>
    </source>
</evidence>
<dbReference type="Proteomes" id="UP000317365">
    <property type="component" value="Chromosome"/>
</dbReference>
<dbReference type="GO" id="GO:0071555">
    <property type="term" value="P:cell wall organization"/>
    <property type="evidence" value="ECO:0007669"/>
    <property type="project" value="UniProtKB-KW"/>
</dbReference>
<dbReference type="GO" id="GO:0051301">
    <property type="term" value="P:cell division"/>
    <property type="evidence" value="ECO:0007669"/>
    <property type="project" value="UniProtKB-KW"/>
</dbReference>
<dbReference type="Gene3D" id="3.90.190.20">
    <property type="entry name" value="Mur ligase, C-terminal domain"/>
    <property type="match status" value="1"/>
</dbReference>
<evidence type="ECO:0000259" key="16">
    <source>
        <dbReference type="Pfam" id="PF02875"/>
    </source>
</evidence>
<dbReference type="FunFam" id="3.40.1190.10:FF:000001">
    <property type="entry name" value="UDP-N-acetylmuramate--L-alanine ligase"/>
    <property type="match status" value="1"/>
</dbReference>
<feature type="binding site" evidence="14">
    <location>
        <begin position="112"/>
        <end position="118"/>
    </location>
    <ligand>
        <name>ATP</name>
        <dbReference type="ChEBI" id="CHEBI:30616"/>
    </ligand>
</feature>
<evidence type="ECO:0000256" key="10">
    <source>
        <dbReference type="ARBA" id="ARBA00022984"/>
    </source>
</evidence>
<keyword evidence="9 14" id="KW-0133">Cell shape</keyword>
<protein>
    <recommendedName>
        <fullName evidence="3 14">UDP-N-acetylmuramate--L-alanine ligase</fullName>
        <ecNumber evidence="3 14">6.3.2.8</ecNumber>
    </recommendedName>
    <alternativeName>
        <fullName evidence="14">UDP-N-acetylmuramoyl-L-alanine synthetase</fullName>
    </alternativeName>
</protein>
<dbReference type="Pfam" id="PF01225">
    <property type="entry name" value="Mur_ligase"/>
    <property type="match status" value="1"/>
</dbReference>
<keyword evidence="19" id="KW-1185">Reference proteome</keyword>
<dbReference type="InterPro" id="IPR050061">
    <property type="entry name" value="MurCDEF_pg_biosynth"/>
</dbReference>
<keyword evidence="5 14" id="KW-0436">Ligase</keyword>
<dbReference type="InterPro" id="IPR000713">
    <property type="entry name" value="Mur_ligase_N"/>
</dbReference>
<dbReference type="GO" id="GO:0005737">
    <property type="term" value="C:cytoplasm"/>
    <property type="evidence" value="ECO:0007669"/>
    <property type="project" value="UniProtKB-SubCell"/>
</dbReference>
<dbReference type="GO" id="GO:0008360">
    <property type="term" value="P:regulation of cell shape"/>
    <property type="evidence" value="ECO:0007669"/>
    <property type="project" value="UniProtKB-KW"/>
</dbReference>
<keyword evidence="12 14" id="KW-0961">Cell wall biogenesis/degradation</keyword>
<dbReference type="EC" id="6.3.2.8" evidence="3 14"/>
<evidence type="ECO:0000256" key="9">
    <source>
        <dbReference type="ARBA" id="ARBA00022960"/>
    </source>
</evidence>
<reference evidence="19" key="1">
    <citation type="submission" date="2019-02" db="EMBL/GenBank/DDBJ databases">
        <title>Complete genome sequence of Rhodoferax sp. Gr-4.</title>
        <authorList>
            <person name="Jin L."/>
        </authorList>
    </citation>
    <scope>NUCLEOTIDE SEQUENCE [LARGE SCALE GENOMIC DNA]</scope>
    <source>
        <strain evidence="19">Gr-4</strain>
    </source>
</reference>
<dbReference type="PANTHER" id="PTHR43445:SF3">
    <property type="entry name" value="UDP-N-ACETYLMURAMATE--L-ALANINE LIGASE"/>
    <property type="match status" value="1"/>
</dbReference>
<dbReference type="GO" id="GO:0009252">
    <property type="term" value="P:peptidoglycan biosynthetic process"/>
    <property type="evidence" value="ECO:0007669"/>
    <property type="project" value="UniProtKB-UniRule"/>
</dbReference>
<keyword evidence="7 14" id="KW-0547">Nucleotide-binding</keyword>
<keyword evidence="11 14" id="KW-0131">Cell cycle</keyword>
<evidence type="ECO:0000256" key="2">
    <source>
        <dbReference type="ARBA" id="ARBA00004752"/>
    </source>
</evidence>
<feature type="domain" description="Mur ligase central" evidence="17">
    <location>
        <begin position="110"/>
        <end position="293"/>
    </location>
</feature>
<evidence type="ECO:0000256" key="11">
    <source>
        <dbReference type="ARBA" id="ARBA00023306"/>
    </source>
</evidence>
<dbReference type="Gene3D" id="3.40.1190.10">
    <property type="entry name" value="Mur-like, catalytic domain"/>
    <property type="match status" value="1"/>
</dbReference>
<dbReference type="SUPFAM" id="SSF51984">
    <property type="entry name" value="MurCD N-terminal domain"/>
    <property type="match status" value="1"/>
</dbReference>
<proteinExistence type="inferred from homology"/>
<dbReference type="NCBIfam" id="TIGR01082">
    <property type="entry name" value="murC"/>
    <property type="match status" value="1"/>
</dbReference>
<dbReference type="InterPro" id="IPR036615">
    <property type="entry name" value="Mur_ligase_C_dom_sf"/>
</dbReference>
<dbReference type="Gene3D" id="3.40.50.720">
    <property type="entry name" value="NAD(P)-binding Rossmann-like Domain"/>
    <property type="match status" value="1"/>
</dbReference>
<feature type="domain" description="Mur ligase C-terminal" evidence="16">
    <location>
        <begin position="315"/>
        <end position="451"/>
    </location>
</feature>
<comment type="subcellular location">
    <subcellularLocation>
        <location evidence="1 14">Cytoplasm</location>
    </subcellularLocation>
</comment>
<dbReference type="PANTHER" id="PTHR43445">
    <property type="entry name" value="UDP-N-ACETYLMURAMATE--L-ALANINE LIGASE-RELATED"/>
    <property type="match status" value="1"/>
</dbReference>
<evidence type="ECO:0000313" key="19">
    <source>
        <dbReference type="Proteomes" id="UP000317365"/>
    </source>
</evidence>
<dbReference type="GO" id="GO:0008763">
    <property type="term" value="F:UDP-N-acetylmuramate-L-alanine ligase activity"/>
    <property type="evidence" value="ECO:0007669"/>
    <property type="project" value="UniProtKB-UniRule"/>
</dbReference>
<evidence type="ECO:0000256" key="4">
    <source>
        <dbReference type="ARBA" id="ARBA00022490"/>
    </source>
</evidence>
<comment type="similarity">
    <text evidence="14">Belongs to the MurCDEF family.</text>
</comment>
<dbReference type="RefSeq" id="WP_142809496.1">
    <property type="nucleotide sequence ID" value="NZ_CP036282.1"/>
</dbReference>
<evidence type="ECO:0000259" key="17">
    <source>
        <dbReference type="Pfam" id="PF08245"/>
    </source>
</evidence>
<accession>A0A515ELL3</accession>
<dbReference type="GO" id="GO:0005524">
    <property type="term" value="F:ATP binding"/>
    <property type="evidence" value="ECO:0007669"/>
    <property type="project" value="UniProtKB-UniRule"/>
</dbReference>
<keyword evidence="4 14" id="KW-0963">Cytoplasm</keyword>
<dbReference type="SUPFAM" id="SSF53244">
    <property type="entry name" value="MurD-like peptide ligases, peptide-binding domain"/>
    <property type="match status" value="1"/>
</dbReference>
<dbReference type="EMBL" id="CP036282">
    <property type="protein sequence ID" value="QDL53524.1"/>
    <property type="molecule type" value="Genomic_DNA"/>
</dbReference>
<evidence type="ECO:0000256" key="13">
    <source>
        <dbReference type="ARBA" id="ARBA00047833"/>
    </source>
</evidence>
<gene>
    <name evidence="14" type="primary">murC</name>
    <name evidence="18" type="ORF">EXZ61_04660</name>
</gene>
<evidence type="ECO:0000256" key="7">
    <source>
        <dbReference type="ARBA" id="ARBA00022741"/>
    </source>
</evidence>
<organism evidence="18 19">
    <name type="scientific">Rhodoferax aquaticus</name>
    <dbReference type="NCBI Taxonomy" id="2527691"/>
    <lineage>
        <taxon>Bacteria</taxon>
        <taxon>Pseudomonadati</taxon>
        <taxon>Pseudomonadota</taxon>
        <taxon>Betaproteobacteria</taxon>
        <taxon>Burkholderiales</taxon>
        <taxon>Comamonadaceae</taxon>
        <taxon>Rhodoferax</taxon>
    </lineage>
</organism>
<dbReference type="Pfam" id="PF08245">
    <property type="entry name" value="Mur_ligase_M"/>
    <property type="match status" value="1"/>
</dbReference>
<dbReference type="InterPro" id="IPR013221">
    <property type="entry name" value="Mur_ligase_cen"/>
</dbReference>
<evidence type="ECO:0000256" key="1">
    <source>
        <dbReference type="ARBA" id="ARBA00004496"/>
    </source>
</evidence>
<dbReference type="HAMAP" id="MF_00046">
    <property type="entry name" value="MurC"/>
    <property type="match status" value="1"/>
</dbReference>
<evidence type="ECO:0000256" key="6">
    <source>
        <dbReference type="ARBA" id="ARBA00022618"/>
    </source>
</evidence>
<sequence length="477" mass="50567">MKHAIKHIHFVGIGGAGMSGIAEVLQNQGYAISGSDLSDSATLRRLASLGMTTYVGHAAAHVAHADAVVTSTAVQSDNPEVLRARELRIPVVPRAVMLAELMRLKQGIAIAGTHGKTTTTSLVASVLGEAGLDPTFVIGGRLNSAGANARLGSGDHIVVEADESDASFLNLLPVMAVVTNIDADHMETYGHDFGRLKKAFVDFLHRMPFYGTAILCTDDAAVRDIVDQVTCPITSYGFNEDAQVRAINVRAVGGQMHFTVQRRNGVVLPDLDIELNLPGMHNVLNALSAIAIAVELNVPDAAVQKALREFKGVGRRFQRYGDLALPKGGHVTVIEDYGHHPVEVAATLAAARGAYPGRRLVLAFQPHRYTRTRDCFDDFVKVIGIADSVLLSEVYAAGEAPIVAADGRALARALRVAGKVEPIFVDDIAAMAQAAIDNAKDGDVLMCMGAGSIGAVPAKIVDMLHKTELATQEGRAQ</sequence>
<dbReference type="InterPro" id="IPR004101">
    <property type="entry name" value="Mur_ligase_C"/>
</dbReference>
<keyword evidence="6 14" id="KW-0132">Cell division</keyword>
<comment type="catalytic activity">
    <reaction evidence="13 14">
        <text>UDP-N-acetyl-alpha-D-muramate + L-alanine + ATP = UDP-N-acetyl-alpha-D-muramoyl-L-alanine + ADP + phosphate + H(+)</text>
        <dbReference type="Rhea" id="RHEA:23372"/>
        <dbReference type="ChEBI" id="CHEBI:15378"/>
        <dbReference type="ChEBI" id="CHEBI:30616"/>
        <dbReference type="ChEBI" id="CHEBI:43474"/>
        <dbReference type="ChEBI" id="CHEBI:57972"/>
        <dbReference type="ChEBI" id="CHEBI:70757"/>
        <dbReference type="ChEBI" id="CHEBI:83898"/>
        <dbReference type="ChEBI" id="CHEBI:456216"/>
        <dbReference type="EC" id="6.3.2.8"/>
    </reaction>
</comment>
<evidence type="ECO:0000256" key="8">
    <source>
        <dbReference type="ARBA" id="ARBA00022840"/>
    </source>
</evidence>
<reference evidence="19" key="2">
    <citation type="journal article" date="2020" name="Int. J. Syst. Evol. Microbiol.">
        <title>Genomic insights into a novel species Rhodoferax aquaticus sp. nov., isolated from freshwater.</title>
        <authorList>
            <person name="Li T."/>
            <person name="Zhuo Y."/>
            <person name="Jin C.Z."/>
            <person name="Wu X."/>
            <person name="Ko S.R."/>
            <person name="Jin F.J."/>
            <person name="Ahn C.Y."/>
            <person name="Oh H.M."/>
            <person name="Lee H.G."/>
            <person name="Jin L."/>
        </authorList>
    </citation>
    <scope>NUCLEOTIDE SEQUENCE [LARGE SCALE GENOMIC DNA]</scope>
    <source>
        <strain evidence="19">Gr-4</strain>
    </source>
</reference>
<evidence type="ECO:0000259" key="15">
    <source>
        <dbReference type="Pfam" id="PF01225"/>
    </source>
</evidence>
<dbReference type="SUPFAM" id="SSF53623">
    <property type="entry name" value="MurD-like peptide ligases, catalytic domain"/>
    <property type="match status" value="1"/>
</dbReference>
<comment type="pathway">
    <text evidence="2 14">Cell wall biogenesis; peptidoglycan biosynthesis.</text>
</comment>
<dbReference type="AlphaFoldDB" id="A0A515ELL3"/>
<dbReference type="InterPro" id="IPR036565">
    <property type="entry name" value="Mur-like_cat_sf"/>
</dbReference>
<dbReference type="Pfam" id="PF02875">
    <property type="entry name" value="Mur_ligase_C"/>
    <property type="match status" value="1"/>
</dbReference>
<dbReference type="KEGG" id="rhg:EXZ61_04660"/>
<evidence type="ECO:0000256" key="14">
    <source>
        <dbReference type="HAMAP-Rule" id="MF_00046"/>
    </source>
</evidence>
<name>A0A515ELL3_9BURK</name>
<comment type="function">
    <text evidence="14">Cell wall formation.</text>
</comment>
<evidence type="ECO:0000256" key="12">
    <source>
        <dbReference type="ARBA" id="ARBA00023316"/>
    </source>
</evidence>
<dbReference type="UniPathway" id="UPA00219"/>
<feature type="domain" description="Mur ligase N-terminal catalytic" evidence="15">
    <location>
        <begin position="7"/>
        <end position="105"/>
    </location>
</feature>
<evidence type="ECO:0000313" key="18">
    <source>
        <dbReference type="EMBL" id="QDL53524.1"/>
    </source>
</evidence>